<dbReference type="GO" id="GO:0005886">
    <property type="term" value="C:plasma membrane"/>
    <property type="evidence" value="ECO:0007669"/>
    <property type="project" value="TreeGrafter"/>
</dbReference>
<feature type="transmembrane region" description="Helical" evidence="7">
    <location>
        <begin position="348"/>
        <end position="370"/>
    </location>
</feature>
<dbReference type="InterPro" id="IPR036259">
    <property type="entry name" value="MFS_trans_sf"/>
</dbReference>
<dbReference type="AlphaFoldDB" id="A0A010R8N9"/>
<dbReference type="KEGG" id="cfj:CFIO01_10500"/>
<keyword evidence="3 7" id="KW-0812">Transmembrane</keyword>
<evidence type="ECO:0000256" key="2">
    <source>
        <dbReference type="ARBA" id="ARBA00022448"/>
    </source>
</evidence>
<feature type="compositionally biased region" description="Polar residues" evidence="6">
    <location>
        <begin position="7"/>
        <end position="21"/>
    </location>
</feature>
<evidence type="ECO:0008006" key="10">
    <source>
        <dbReference type="Google" id="ProtNLM"/>
    </source>
</evidence>
<dbReference type="PANTHER" id="PTHR19432:SF35">
    <property type="entry name" value="SOLUTE CARRIER FAMILY 45 MEMBER 3 ISOFORM X1"/>
    <property type="match status" value="1"/>
</dbReference>
<keyword evidence="4 7" id="KW-1133">Transmembrane helix</keyword>
<dbReference type="Pfam" id="PF07690">
    <property type="entry name" value="MFS_1"/>
    <property type="match status" value="1"/>
</dbReference>
<evidence type="ECO:0000256" key="7">
    <source>
        <dbReference type="SAM" id="Phobius"/>
    </source>
</evidence>
<feature type="transmembrane region" description="Helical" evidence="7">
    <location>
        <begin position="446"/>
        <end position="472"/>
    </location>
</feature>
<evidence type="ECO:0000256" key="3">
    <source>
        <dbReference type="ARBA" id="ARBA00022692"/>
    </source>
</evidence>
<dbReference type="HOGENOM" id="CLU_018303_1_1_1"/>
<organism evidence="8 9">
    <name type="scientific">Colletotrichum fioriniae PJ7</name>
    <dbReference type="NCBI Taxonomy" id="1445577"/>
    <lineage>
        <taxon>Eukaryota</taxon>
        <taxon>Fungi</taxon>
        <taxon>Dikarya</taxon>
        <taxon>Ascomycota</taxon>
        <taxon>Pezizomycotina</taxon>
        <taxon>Sordariomycetes</taxon>
        <taxon>Hypocreomycetidae</taxon>
        <taxon>Glomerellales</taxon>
        <taxon>Glomerellaceae</taxon>
        <taxon>Colletotrichum</taxon>
        <taxon>Colletotrichum acutatum species complex</taxon>
    </lineage>
</organism>
<dbReference type="OrthoDB" id="28755at2759"/>
<gene>
    <name evidence="8" type="ORF">CFIO01_10500</name>
</gene>
<feature type="transmembrane region" description="Helical" evidence="7">
    <location>
        <begin position="234"/>
        <end position="255"/>
    </location>
</feature>
<evidence type="ECO:0000256" key="5">
    <source>
        <dbReference type="ARBA" id="ARBA00023136"/>
    </source>
</evidence>
<dbReference type="EMBL" id="JARH01001022">
    <property type="protein sequence ID" value="EXF74074.1"/>
    <property type="molecule type" value="Genomic_DNA"/>
</dbReference>
<dbReference type="InterPro" id="IPR011701">
    <property type="entry name" value="MFS"/>
</dbReference>
<dbReference type="SUPFAM" id="SSF103473">
    <property type="entry name" value="MFS general substrate transporter"/>
    <property type="match status" value="2"/>
</dbReference>
<feature type="transmembrane region" description="Helical" evidence="7">
    <location>
        <begin position="84"/>
        <end position="104"/>
    </location>
</feature>
<evidence type="ECO:0000256" key="4">
    <source>
        <dbReference type="ARBA" id="ARBA00022989"/>
    </source>
</evidence>
<proteinExistence type="predicted"/>
<feature type="transmembrane region" description="Helical" evidence="7">
    <location>
        <begin position="46"/>
        <end position="64"/>
    </location>
</feature>
<comment type="caution">
    <text evidence="8">The sequence shown here is derived from an EMBL/GenBank/DDBJ whole genome shotgun (WGS) entry which is preliminary data.</text>
</comment>
<sequence>MARVTVGESTSGALYSPGPASSTEDLELAELGEEVPPKHTLLKLPGLLLLTSPSLGLQVCWFLLTSSGTPYLISLGISKSIISLVWVTGPISGAFAQPILGVLSDESQHAWGRRKPFIVGGSLCATIFLLALAYSEELTAWTWSSSVGGSASSAHLATQILAVFSVVVTTFTLQAYAVGVRALIVDNSPPSQQTVAASWVMRWNVLGNVVLSSVGFMDAQWSSTGANSNERFKLLAVVVAACTFTTVGLTCYLIADQNITPSRDRQASFAQRSWAIISPTGLAKRWKQIPPRSRRVCEIQFWAWAGWFPILYYMSTFAYETALSDKLEERQRQLMKPDPELVESAKDFGFFASFAFALGAFAASILLQILDRYMPAFSRNLPKVWFASQCFLGYCMHLTFVAHSGATAIIVVAMMGSTAAVTMWAPFALISAEISELSVGKQDSEVAWILGLHNMAISLPQIGSTLVCAFLLAVLKVLGVENSVAWIFRLASIAVFWSAYLINKSQ</sequence>
<evidence type="ECO:0000313" key="9">
    <source>
        <dbReference type="Proteomes" id="UP000020467"/>
    </source>
</evidence>
<feature type="transmembrane region" description="Helical" evidence="7">
    <location>
        <begin position="301"/>
        <end position="319"/>
    </location>
</feature>
<feature type="transmembrane region" description="Helical" evidence="7">
    <location>
        <begin position="154"/>
        <end position="184"/>
    </location>
</feature>
<evidence type="ECO:0000313" key="8">
    <source>
        <dbReference type="EMBL" id="EXF74074.1"/>
    </source>
</evidence>
<feature type="transmembrane region" description="Helical" evidence="7">
    <location>
        <begin position="382"/>
        <end position="402"/>
    </location>
</feature>
<keyword evidence="5 7" id="KW-0472">Membrane</keyword>
<keyword evidence="9" id="KW-1185">Reference proteome</keyword>
<dbReference type="Gene3D" id="1.20.1250.20">
    <property type="entry name" value="MFS general substrate transporter like domains"/>
    <property type="match status" value="1"/>
</dbReference>
<feature type="transmembrane region" description="Helical" evidence="7">
    <location>
        <begin position="116"/>
        <end position="134"/>
    </location>
</feature>
<reference evidence="8 9" key="1">
    <citation type="submission" date="2014-02" db="EMBL/GenBank/DDBJ databases">
        <title>The genome sequence of Colletotrichum fioriniae PJ7.</title>
        <authorList>
            <person name="Baroncelli R."/>
            <person name="Thon M.R."/>
        </authorList>
    </citation>
    <scope>NUCLEOTIDE SEQUENCE [LARGE SCALE GENOMIC DNA]</scope>
    <source>
        <strain evidence="8 9">PJ7</strain>
    </source>
</reference>
<dbReference type="eggNOG" id="KOG0637">
    <property type="taxonomic scope" value="Eukaryota"/>
</dbReference>
<dbReference type="GO" id="GO:0008506">
    <property type="term" value="F:sucrose:proton symporter activity"/>
    <property type="evidence" value="ECO:0007669"/>
    <property type="project" value="TreeGrafter"/>
</dbReference>
<name>A0A010R8N9_9PEZI</name>
<feature type="transmembrane region" description="Helical" evidence="7">
    <location>
        <begin position="205"/>
        <end position="222"/>
    </location>
</feature>
<feature type="transmembrane region" description="Helical" evidence="7">
    <location>
        <begin position="484"/>
        <end position="502"/>
    </location>
</feature>
<accession>A0A010R8N9</accession>
<protein>
    <recommendedName>
        <fullName evidence="10">Sucrose transporter</fullName>
    </recommendedName>
</protein>
<keyword evidence="2" id="KW-0813">Transport</keyword>
<dbReference type="PANTHER" id="PTHR19432">
    <property type="entry name" value="SUGAR TRANSPORTER"/>
    <property type="match status" value="1"/>
</dbReference>
<comment type="subcellular location">
    <subcellularLocation>
        <location evidence="1">Membrane</location>
        <topology evidence="1">Multi-pass membrane protein</topology>
    </subcellularLocation>
</comment>
<dbReference type="Proteomes" id="UP000020467">
    <property type="component" value="Unassembled WGS sequence"/>
</dbReference>
<evidence type="ECO:0000256" key="1">
    <source>
        <dbReference type="ARBA" id="ARBA00004141"/>
    </source>
</evidence>
<evidence type="ECO:0000256" key="6">
    <source>
        <dbReference type="SAM" id="MobiDB-lite"/>
    </source>
</evidence>
<feature type="region of interest" description="Disordered" evidence="6">
    <location>
        <begin position="1"/>
        <end position="21"/>
    </location>
</feature>